<dbReference type="EMBL" id="CADEAL010000990">
    <property type="protein sequence ID" value="CAB1427719.1"/>
    <property type="molecule type" value="Genomic_DNA"/>
</dbReference>
<keyword evidence="2" id="KW-1185">Reference proteome</keyword>
<proteinExistence type="predicted"/>
<comment type="caution">
    <text evidence="1">The sequence shown here is derived from an EMBL/GenBank/DDBJ whole genome shotgun (WGS) entry which is preliminary data.</text>
</comment>
<gene>
    <name evidence="1" type="ORF">PLEPLA_LOCUS15661</name>
</gene>
<protein>
    <submittedName>
        <fullName evidence="1">Uncharacterized protein</fullName>
    </submittedName>
</protein>
<organism evidence="1 2">
    <name type="scientific">Pleuronectes platessa</name>
    <name type="common">European plaice</name>
    <dbReference type="NCBI Taxonomy" id="8262"/>
    <lineage>
        <taxon>Eukaryota</taxon>
        <taxon>Metazoa</taxon>
        <taxon>Chordata</taxon>
        <taxon>Craniata</taxon>
        <taxon>Vertebrata</taxon>
        <taxon>Euteleostomi</taxon>
        <taxon>Actinopterygii</taxon>
        <taxon>Neopterygii</taxon>
        <taxon>Teleostei</taxon>
        <taxon>Neoteleostei</taxon>
        <taxon>Acanthomorphata</taxon>
        <taxon>Carangaria</taxon>
        <taxon>Pleuronectiformes</taxon>
        <taxon>Pleuronectoidei</taxon>
        <taxon>Pleuronectidae</taxon>
        <taxon>Pleuronectes</taxon>
    </lineage>
</organism>
<name>A0A9N7U9L0_PLEPL</name>
<evidence type="ECO:0000313" key="1">
    <source>
        <dbReference type="EMBL" id="CAB1427719.1"/>
    </source>
</evidence>
<sequence>MLRTSEHCSLLEMEPETVGLTEAGRIFGHALQAVAVERLIAADIVEEVDRSEMIPHEVYGAHVGSWTDSVFSGVRPGAVYQ</sequence>
<dbReference type="AlphaFoldDB" id="A0A9N7U9L0"/>
<accession>A0A9N7U9L0</accession>
<dbReference type="Proteomes" id="UP001153269">
    <property type="component" value="Unassembled WGS sequence"/>
</dbReference>
<evidence type="ECO:0000313" key="2">
    <source>
        <dbReference type="Proteomes" id="UP001153269"/>
    </source>
</evidence>
<reference evidence="1" key="1">
    <citation type="submission" date="2020-03" db="EMBL/GenBank/DDBJ databases">
        <authorList>
            <person name="Weist P."/>
        </authorList>
    </citation>
    <scope>NUCLEOTIDE SEQUENCE</scope>
</reference>